<dbReference type="CDD" id="cd12912">
    <property type="entry name" value="PDC2_MCP_like"/>
    <property type="match status" value="1"/>
</dbReference>
<dbReference type="Gene3D" id="3.30.450.20">
    <property type="entry name" value="PAS domain"/>
    <property type="match status" value="1"/>
</dbReference>
<dbReference type="GO" id="GO:0035556">
    <property type="term" value="P:intracellular signal transduction"/>
    <property type="evidence" value="ECO:0007669"/>
    <property type="project" value="InterPro"/>
</dbReference>
<comment type="caution">
    <text evidence="9">The sequence shown here is derived from an EMBL/GenBank/DDBJ whole genome shotgun (WGS) entry which is preliminary data.</text>
</comment>
<evidence type="ECO:0000256" key="2">
    <source>
        <dbReference type="ARBA" id="ARBA00022475"/>
    </source>
</evidence>
<dbReference type="AlphaFoldDB" id="A0A271KB32"/>
<keyword evidence="4 6" id="KW-1133">Transmembrane helix</keyword>
<dbReference type="GO" id="GO:0004016">
    <property type="term" value="F:adenylate cyclase activity"/>
    <property type="evidence" value="ECO:0007669"/>
    <property type="project" value="UniProtKB-ARBA"/>
</dbReference>
<dbReference type="Pfam" id="PF02743">
    <property type="entry name" value="dCache_1"/>
    <property type="match status" value="1"/>
</dbReference>
<dbReference type="Proteomes" id="UP000215931">
    <property type="component" value="Unassembled WGS sequence"/>
</dbReference>
<dbReference type="Gene3D" id="3.30.70.1230">
    <property type="entry name" value="Nucleotide cyclase"/>
    <property type="match status" value="1"/>
</dbReference>
<dbReference type="EMBL" id="NPKH01000033">
    <property type="protein sequence ID" value="PAP92684.1"/>
    <property type="molecule type" value="Genomic_DNA"/>
</dbReference>
<name>A0A271KB32_9HYPH</name>
<proteinExistence type="predicted"/>
<dbReference type="GO" id="GO:0005886">
    <property type="term" value="C:plasma membrane"/>
    <property type="evidence" value="ECO:0007669"/>
    <property type="project" value="UniProtKB-SubCell"/>
</dbReference>
<dbReference type="GO" id="GO:0009190">
    <property type="term" value="P:cyclic nucleotide biosynthetic process"/>
    <property type="evidence" value="ECO:0007669"/>
    <property type="project" value="InterPro"/>
</dbReference>
<accession>A0A271KB32</accession>
<gene>
    <name evidence="9" type="ORF">CIT31_25575</name>
</gene>
<evidence type="ECO:0000313" key="9">
    <source>
        <dbReference type="EMBL" id="PAP92684.1"/>
    </source>
</evidence>
<dbReference type="PROSITE" id="PS50885">
    <property type="entry name" value="HAMP"/>
    <property type="match status" value="1"/>
</dbReference>
<dbReference type="SMART" id="SM00304">
    <property type="entry name" value="HAMP"/>
    <property type="match status" value="1"/>
</dbReference>
<dbReference type="SUPFAM" id="SSF158472">
    <property type="entry name" value="HAMP domain-like"/>
    <property type="match status" value="1"/>
</dbReference>
<evidence type="ECO:0000259" key="8">
    <source>
        <dbReference type="PROSITE" id="PS50885"/>
    </source>
</evidence>
<dbReference type="CDD" id="cd07302">
    <property type="entry name" value="CHD"/>
    <property type="match status" value="1"/>
</dbReference>
<feature type="domain" description="HAMP" evidence="8">
    <location>
        <begin position="630"/>
        <end position="682"/>
    </location>
</feature>
<dbReference type="InterPro" id="IPR033479">
    <property type="entry name" value="dCache_1"/>
</dbReference>
<evidence type="ECO:0000256" key="6">
    <source>
        <dbReference type="SAM" id="Phobius"/>
    </source>
</evidence>
<dbReference type="InterPro" id="IPR003660">
    <property type="entry name" value="HAMP_dom"/>
</dbReference>
<keyword evidence="2" id="KW-1003">Cell membrane</keyword>
<keyword evidence="10" id="KW-1185">Reference proteome</keyword>
<evidence type="ECO:0000256" key="5">
    <source>
        <dbReference type="ARBA" id="ARBA00023136"/>
    </source>
</evidence>
<keyword evidence="3 6" id="KW-0812">Transmembrane</keyword>
<evidence type="ECO:0008006" key="11">
    <source>
        <dbReference type="Google" id="ProtNLM"/>
    </source>
</evidence>
<dbReference type="Gene3D" id="3.40.50.2300">
    <property type="match status" value="2"/>
</dbReference>
<dbReference type="CDD" id="cd06325">
    <property type="entry name" value="PBP1_ABC_unchar_transporter"/>
    <property type="match status" value="1"/>
</dbReference>
<keyword evidence="5 6" id="KW-0472">Membrane</keyword>
<dbReference type="InterPro" id="IPR029787">
    <property type="entry name" value="Nucleotide_cyclase"/>
</dbReference>
<dbReference type="Pfam" id="PF00672">
    <property type="entry name" value="HAMP"/>
    <property type="match status" value="1"/>
</dbReference>
<dbReference type="Pfam" id="PF04392">
    <property type="entry name" value="ABC_sub_bind"/>
    <property type="match status" value="1"/>
</dbReference>
<dbReference type="PANTHER" id="PTHR35271">
    <property type="entry name" value="ABC TRANSPORTER, SUBSTRATE-BINDING LIPOPROTEIN-RELATED"/>
    <property type="match status" value="1"/>
</dbReference>
<dbReference type="OrthoDB" id="315417at2"/>
<comment type="subcellular location">
    <subcellularLocation>
        <location evidence="1">Cell membrane</location>
        <topology evidence="1">Multi-pass membrane protein</topology>
    </subcellularLocation>
</comment>
<feature type="domain" description="Guanylate cyclase" evidence="7">
    <location>
        <begin position="719"/>
        <end position="850"/>
    </location>
</feature>
<feature type="transmembrane region" description="Helical" evidence="6">
    <location>
        <begin position="612"/>
        <end position="629"/>
    </location>
</feature>
<evidence type="ECO:0000256" key="1">
    <source>
        <dbReference type="ARBA" id="ARBA00004651"/>
    </source>
</evidence>
<dbReference type="SUPFAM" id="SSF55073">
    <property type="entry name" value="Nucleotide cyclase"/>
    <property type="match status" value="1"/>
</dbReference>
<evidence type="ECO:0000256" key="3">
    <source>
        <dbReference type="ARBA" id="ARBA00022692"/>
    </source>
</evidence>
<evidence type="ECO:0000313" key="10">
    <source>
        <dbReference type="Proteomes" id="UP000215931"/>
    </source>
</evidence>
<dbReference type="Gene3D" id="6.10.340.10">
    <property type="match status" value="1"/>
</dbReference>
<dbReference type="PROSITE" id="PS50125">
    <property type="entry name" value="GUANYLATE_CYCLASE_2"/>
    <property type="match status" value="1"/>
</dbReference>
<organism evidence="9 10">
    <name type="scientific">Mesorhizobium wenxiniae</name>
    <dbReference type="NCBI Taxonomy" id="2014805"/>
    <lineage>
        <taxon>Bacteria</taxon>
        <taxon>Pseudomonadati</taxon>
        <taxon>Pseudomonadota</taxon>
        <taxon>Alphaproteobacteria</taxon>
        <taxon>Hyphomicrobiales</taxon>
        <taxon>Phyllobacteriaceae</taxon>
        <taxon>Mesorhizobium</taxon>
    </lineage>
</organism>
<dbReference type="InterPro" id="IPR007487">
    <property type="entry name" value="ABC_transpt-TYRBP-like"/>
</dbReference>
<reference evidence="9 10" key="1">
    <citation type="submission" date="2017-08" db="EMBL/GenBank/DDBJ databases">
        <title>Mesorhizobium wenxinae sp. nov., a novel rhizobial species isolated from root nodules of chickpea (Cicer arietinum L.).</title>
        <authorList>
            <person name="Zhang J."/>
        </authorList>
    </citation>
    <scope>NUCLEOTIDE SEQUENCE [LARGE SCALE GENOMIC DNA]</scope>
    <source>
        <strain evidence="10">WYCCWR 10019</strain>
    </source>
</reference>
<dbReference type="InterPro" id="IPR001054">
    <property type="entry name" value="A/G_cyclase"/>
</dbReference>
<evidence type="ECO:0000256" key="4">
    <source>
        <dbReference type="ARBA" id="ARBA00022989"/>
    </source>
</evidence>
<evidence type="ECO:0000259" key="7">
    <source>
        <dbReference type="PROSITE" id="PS50125"/>
    </source>
</evidence>
<dbReference type="SMART" id="SM00044">
    <property type="entry name" value="CYCc"/>
    <property type="match status" value="1"/>
</dbReference>
<dbReference type="PANTHER" id="PTHR35271:SF1">
    <property type="entry name" value="ABC TRANSPORTER, SUBSTRATE-BINDING LIPOPROTEIN"/>
    <property type="match status" value="1"/>
</dbReference>
<protein>
    <recommendedName>
        <fullName evidence="11">Adenylate/guanylate cyclase domain-containing protein</fullName>
    </recommendedName>
</protein>
<sequence>MALFGGPFAASPGLAATVPHVGLLTYWDCSPGIVQGEFGPFLKGLEELGYRKGETFALECQAAGKNYDRLAEAARKLVQLSVDVIVTSSQPAGRAAHQVTDSVPIVSIVSGDPISAGLVASLARPGGNFTGVSYYATELTAKRLELLKEAIPGIVTIGVLANPDVSYLPFEADAMRAAEKLGIGVKLHHIRQPADLDVAIPEMKKESVQAIFVLPDVMLAGEAAHIADLALEQRLPTMAWAPWYPRNGCLLAYSADYAEMLHRLAFYVDRILKGTNPGDLPLEQPTKFELSINLKTANALGIDLPQTVLIMESSNEDDVRDSIHPEAAPVRRSLFRKYFVALFAAVIVPITASGIGDAWFGYRDQRAMLSALLRVEATSAAGKMQSFLDDIRDQLGWMVQRTLTADTRGQRLDALRAMRQAPAIVSISLVDRAGVERLHVSRIDLNRVEGGLDRSGDPAVVGALSTGIWYGPVTYRDGSEPFMTMALWGPGERYGIVVVEINLKLIWVVISEIRVGRSGQAFVLDQTGRIIAHPDISKVLRGTDENTAEALLRLRDEIATAGGEATTARNAEDERVVTAMAPIPSVGWTVFVEQPQAEAFAPLYASLWRTGGLLLAAIVLAAALAYWLARRMTGPIRLLEEGTDKIGAGQFDHRIDIATGDELERLAVRFNQMAQELAISRDRSERIARLKRFLSPQVAELVEKSGDESVLAGQRAEVVAVFCDLRGFTAFSAHAEPDDVMKVLRDYYEALGAIITRYEATLTNFSADGLMVLVNAPVPSAEPALRAVEMAIDMQDAVQHLIAEWRLRGHAVGFGIGLAMGWATVGRIGYEARVDYTAIGNVVNLASRLCSSADDQQILTDDSVACSVGGKIPMVALGARHLKGFDEEVRVYDVGIRSLTSDFAPDATEICAKS</sequence>
<feature type="transmembrane region" description="Helical" evidence="6">
    <location>
        <begin position="338"/>
        <end position="360"/>
    </location>
</feature>
<dbReference type="CDD" id="cd06225">
    <property type="entry name" value="HAMP"/>
    <property type="match status" value="1"/>
</dbReference>
<dbReference type="Pfam" id="PF00211">
    <property type="entry name" value="Guanylate_cyc"/>
    <property type="match status" value="1"/>
</dbReference>